<organism evidence="2 3">
    <name type="scientific">Candidatus Paraluminiphilus aquimaris</name>
    <dbReference type="NCBI Taxonomy" id="2518994"/>
    <lineage>
        <taxon>Bacteria</taxon>
        <taxon>Pseudomonadati</taxon>
        <taxon>Pseudomonadota</taxon>
        <taxon>Gammaproteobacteria</taxon>
        <taxon>Cellvibrionales</taxon>
        <taxon>Halieaceae</taxon>
        <taxon>Candidatus Paraluminiphilus</taxon>
    </lineage>
</organism>
<evidence type="ECO:0000313" key="3">
    <source>
        <dbReference type="Proteomes" id="UP001317963"/>
    </source>
</evidence>
<evidence type="ECO:0000313" key="2">
    <source>
        <dbReference type="EMBL" id="UZP73500.1"/>
    </source>
</evidence>
<dbReference type="EMBL" id="CP036501">
    <property type="protein sequence ID" value="UZP73500.1"/>
    <property type="molecule type" value="Genomic_DNA"/>
</dbReference>
<protein>
    <recommendedName>
        <fullName evidence="1">Acyl-CoA thioesterase-like C-terminal domain-containing protein</fullName>
    </recommendedName>
</protein>
<gene>
    <name evidence="2" type="ORF">E0F26_01580</name>
</gene>
<feature type="domain" description="Acyl-CoA thioesterase-like C-terminal" evidence="1">
    <location>
        <begin position="145"/>
        <end position="248"/>
    </location>
</feature>
<dbReference type="RefSeq" id="WP_279242293.1">
    <property type="nucleotide sequence ID" value="NZ_CP036501.1"/>
</dbReference>
<evidence type="ECO:0000259" key="1">
    <source>
        <dbReference type="Pfam" id="PF20789"/>
    </source>
</evidence>
<accession>A0ABY6Q3H4</accession>
<sequence length="252" mass="27531">MSFWTPMASTTVDGRFSVTATRAMCVGPEDVEFVMGGVAQAIAIDAAEMATNKPMLWSTIQFNAAARNHQLIDVDTSLQSGGNSLSQVRLDISADGKPVQSMFAALGARPGISRQFIQMPEVDSPKNCPKKDDPLIQTDGNLIFEFDRRTALEDPDAGLEYMWIKPIRDIPITSGLLALTSDFMLGAHRNTRGGTSLDNTLRIFSVEPTDWILCITQMSGFREGVAMGVTHQFTEEGRLLSTSSQTGLLPRR</sequence>
<dbReference type="Proteomes" id="UP001317963">
    <property type="component" value="Chromosome"/>
</dbReference>
<dbReference type="Pfam" id="PF20789">
    <property type="entry name" value="4HBT_3C"/>
    <property type="match status" value="1"/>
</dbReference>
<dbReference type="SUPFAM" id="SSF54637">
    <property type="entry name" value="Thioesterase/thiol ester dehydrase-isomerase"/>
    <property type="match status" value="2"/>
</dbReference>
<dbReference type="InterPro" id="IPR029069">
    <property type="entry name" value="HotDog_dom_sf"/>
</dbReference>
<dbReference type="InterPro" id="IPR042171">
    <property type="entry name" value="Acyl-CoA_hotdog"/>
</dbReference>
<proteinExistence type="predicted"/>
<keyword evidence="3" id="KW-1185">Reference proteome</keyword>
<dbReference type="Gene3D" id="2.40.160.210">
    <property type="entry name" value="Acyl-CoA thioesterase, double hotdog domain"/>
    <property type="match status" value="1"/>
</dbReference>
<reference evidence="2 3" key="1">
    <citation type="submission" date="2019-02" db="EMBL/GenBank/DDBJ databases">
        <title>Halieaceae_genomes.</title>
        <authorList>
            <person name="Li S.-H."/>
        </authorList>
    </citation>
    <scope>NUCLEOTIDE SEQUENCE [LARGE SCALE GENOMIC DNA]</scope>
    <source>
        <strain evidence="2 3">JH123</strain>
    </source>
</reference>
<name>A0ABY6Q3H4_9GAMM</name>
<dbReference type="InterPro" id="IPR049450">
    <property type="entry name" value="ACOT8-like_C"/>
</dbReference>